<dbReference type="Proteomes" id="UP000663923">
    <property type="component" value="Chromosome"/>
</dbReference>
<dbReference type="InterPro" id="IPR006342">
    <property type="entry name" value="FkbM_mtfrase"/>
</dbReference>
<feature type="domain" description="Methyltransferase FkbM" evidence="1">
    <location>
        <begin position="67"/>
        <end position="226"/>
    </location>
</feature>
<reference evidence="2 3" key="1">
    <citation type="submission" date="2021-03" db="EMBL/GenBank/DDBJ databases">
        <title>Complete genome of Parasphingorhabdus_sp.JHSY0214.</title>
        <authorList>
            <person name="Yoo J.H."/>
            <person name="Bae J.W."/>
        </authorList>
    </citation>
    <scope>NUCLEOTIDE SEQUENCE [LARGE SCALE GENOMIC DNA]</scope>
    <source>
        <strain evidence="2 3">JHSY0214</strain>
    </source>
</reference>
<dbReference type="RefSeq" id="WP_207988403.1">
    <property type="nucleotide sequence ID" value="NZ_CP071794.1"/>
</dbReference>
<keyword evidence="2" id="KW-0808">Transferase</keyword>
<protein>
    <submittedName>
        <fullName evidence="2">FkbM family methyltransferase</fullName>
    </submittedName>
</protein>
<sequence length="261" mass="28772">MFDSFGISGNSHEMSSPSLSQRIIGRLFRTGSPLLQRHVADMVARASEEITYNRLIENGFKPKAIIDVGAYKGDWTRLASRTFGAMPMLMVEAQPAMRAGLDAVIKDLPHVKCESAVLGAIAGQDVTFYEMGTGSSFLPEASDAPRNELKLKTRTLDDVVEEHLEPVDDVFLKIDVQGAELQVLQGASKLLERTGLVQLETAMLQYNEGAPLLPEVVTFMADRGFLPTEVSGFSRPRNHLVQIDLLFARAGSVLRPEFFNF</sequence>
<dbReference type="InterPro" id="IPR053188">
    <property type="entry name" value="FkbM_Methyltransferase"/>
</dbReference>
<keyword evidence="3" id="KW-1185">Reference proteome</keyword>
<evidence type="ECO:0000313" key="3">
    <source>
        <dbReference type="Proteomes" id="UP000663923"/>
    </source>
</evidence>
<name>A0ABX7T6V4_9SPHN</name>
<dbReference type="SUPFAM" id="SSF53335">
    <property type="entry name" value="S-adenosyl-L-methionine-dependent methyltransferases"/>
    <property type="match status" value="1"/>
</dbReference>
<gene>
    <name evidence="2" type="ORF">J4G78_03055</name>
</gene>
<dbReference type="PANTHER" id="PTHR36973">
    <property type="entry name" value="SLL1456 PROTEIN-RELATED"/>
    <property type="match status" value="1"/>
</dbReference>
<dbReference type="Gene3D" id="3.40.50.150">
    <property type="entry name" value="Vaccinia Virus protein VP39"/>
    <property type="match status" value="1"/>
</dbReference>
<evidence type="ECO:0000259" key="1">
    <source>
        <dbReference type="Pfam" id="PF05050"/>
    </source>
</evidence>
<keyword evidence="2" id="KW-0489">Methyltransferase</keyword>
<organism evidence="2 3">
    <name type="scientific">Parasphingorhabdus cellanae</name>
    <dbReference type="NCBI Taxonomy" id="2806553"/>
    <lineage>
        <taxon>Bacteria</taxon>
        <taxon>Pseudomonadati</taxon>
        <taxon>Pseudomonadota</taxon>
        <taxon>Alphaproteobacteria</taxon>
        <taxon>Sphingomonadales</taxon>
        <taxon>Sphingomonadaceae</taxon>
        <taxon>Parasphingorhabdus</taxon>
    </lineage>
</organism>
<evidence type="ECO:0000313" key="2">
    <source>
        <dbReference type="EMBL" id="QTD56585.1"/>
    </source>
</evidence>
<proteinExistence type="predicted"/>
<dbReference type="NCBIfam" id="TIGR01444">
    <property type="entry name" value="fkbM_fam"/>
    <property type="match status" value="1"/>
</dbReference>
<dbReference type="GO" id="GO:0032259">
    <property type="term" value="P:methylation"/>
    <property type="evidence" value="ECO:0007669"/>
    <property type="project" value="UniProtKB-KW"/>
</dbReference>
<dbReference type="GO" id="GO:0008168">
    <property type="term" value="F:methyltransferase activity"/>
    <property type="evidence" value="ECO:0007669"/>
    <property type="project" value="UniProtKB-KW"/>
</dbReference>
<accession>A0ABX7T6V4</accession>
<dbReference type="InterPro" id="IPR029063">
    <property type="entry name" value="SAM-dependent_MTases_sf"/>
</dbReference>
<dbReference type="Pfam" id="PF05050">
    <property type="entry name" value="Methyltransf_21"/>
    <property type="match status" value="1"/>
</dbReference>
<dbReference type="EMBL" id="CP071794">
    <property type="protein sequence ID" value="QTD56585.1"/>
    <property type="molecule type" value="Genomic_DNA"/>
</dbReference>
<dbReference type="PANTHER" id="PTHR36973:SF4">
    <property type="entry name" value="NODULATION PROTEIN"/>
    <property type="match status" value="1"/>
</dbReference>